<dbReference type="PATRIC" id="fig|1365176.7.peg.1192"/>
<dbReference type="AlphaFoldDB" id="S5ZWK3"/>
<evidence type="ECO:0000256" key="1">
    <source>
        <dbReference type="SAM" id="Phobius"/>
    </source>
</evidence>
<keyword evidence="1" id="KW-0812">Transmembrane</keyword>
<proteinExistence type="predicted"/>
<keyword evidence="1" id="KW-0472">Membrane</keyword>
<evidence type="ECO:0000313" key="2">
    <source>
        <dbReference type="EMBL" id="AGT35549.1"/>
    </source>
</evidence>
<organism evidence="2 3">
    <name type="scientific">Thermofilum adornatum</name>
    <dbReference type="NCBI Taxonomy" id="1365176"/>
    <lineage>
        <taxon>Archaea</taxon>
        <taxon>Thermoproteota</taxon>
        <taxon>Thermoprotei</taxon>
        <taxon>Thermofilales</taxon>
        <taxon>Thermofilaceae</taxon>
        <taxon>Thermofilum</taxon>
    </lineage>
</organism>
<dbReference type="HOGENOM" id="CLU_1444743_0_0_2"/>
<accession>S5ZWK3</accession>
<dbReference type="KEGG" id="thb:N186_06050"/>
<dbReference type="Proteomes" id="UP000015543">
    <property type="component" value="Chromosome"/>
</dbReference>
<evidence type="ECO:0008006" key="4">
    <source>
        <dbReference type="Google" id="ProtNLM"/>
    </source>
</evidence>
<name>S5ZWK3_9CREN</name>
<keyword evidence="1" id="KW-1133">Transmembrane helix</keyword>
<sequence>MGIVLMFLLLGGFVLANVNVQTHKGDTNLQGYTQLWVTVSPQKLNLTSNVGVVSIFVANLGPGVAENTYVSLSATGCSLLSTDGERWGRNLTFFLGNMPVRYTKTLSVIVRCNGTIGSIIVTALSDNCDPVMASIDVQLATNSPSVSTQLPITNLIVTATIVLALIFLGVYLVRRRNEKRKRKKKTK</sequence>
<protein>
    <recommendedName>
        <fullName evidence="4">CARDB domain-containing protein</fullName>
    </recommendedName>
</protein>
<keyword evidence="3" id="KW-1185">Reference proteome</keyword>
<evidence type="ECO:0000313" key="3">
    <source>
        <dbReference type="Proteomes" id="UP000015543"/>
    </source>
</evidence>
<feature type="transmembrane region" description="Helical" evidence="1">
    <location>
        <begin position="152"/>
        <end position="173"/>
    </location>
</feature>
<gene>
    <name evidence="2" type="ORF">N186_06050</name>
</gene>
<reference evidence="2 3" key="1">
    <citation type="journal article" date="2013" name="Genome Announc.">
        <title>Complete Genomic Sequence of 'Thermofilum adornatus' Strain 1910bT, a Hyperthermophilic Anaerobic Organotrophic Crenarchaeon.</title>
        <authorList>
            <person name="Dominova I.N."/>
            <person name="Kublanov I.V."/>
            <person name="Podosokorskaya O.A."/>
            <person name="Derbikova K.S."/>
            <person name="Patrushev M.V."/>
            <person name="Toshchakov S.V."/>
        </authorList>
    </citation>
    <scope>NUCLEOTIDE SEQUENCE [LARGE SCALE GENOMIC DNA]</scope>
    <source>
        <strain evidence="3">1910b</strain>
    </source>
</reference>
<dbReference type="EMBL" id="CP006646">
    <property type="protein sequence ID" value="AGT35549.1"/>
    <property type="molecule type" value="Genomic_DNA"/>
</dbReference>